<dbReference type="AlphaFoldDB" id="A0AAE1E022"/>
<feature type="compositionally biased region" description="Polar residues" evidence="1">
    <location>
        <begin position="113"/>
        <end position="123"/>
    </location>
</feature>
<feature type="region of interest" description="Disordered" evidence="1">
    <location>
        <begin position="99"/>
        <end position="123"/>
    </location>
</feature>
<accession>A0AAE1E022</accession>
<reference evidence="2" key="1">
    <citation type="journal article" date="2023" name="G3 (Bethesda)">
        <title>A reference genome for the long-term kleptoplast-retaining sea slug Elysia crispata morphotype clarki.</title>
        <authorList>
            <person name="Eastman K.E."/>
            <person name="Pendleton A.L."/>
            <person name="Shaikh M.A."/>
            <person name="Suttiyut T."/>
            <person name="Ogas R."/>
            <person name="Tomko P."/>
            <person name="Gavelis G."/>
            <person name="Widhalm J.R."/>
            <person name="Wisecaver J.H."/>
        </authorList>
    </citation>
    <scope>NUCLEOTIDE SEQUENCE</scope>
    <source>
        <strain evidence="2">ECLA1</strain>
    </source>
</reference>
<proteinExistence type="predicted"/>
<evidence type="ECO:0000256" key="1">
    <source>
        <dbReference type="SAM" id="MobiDB-lite"/>
    </source>
</evidence>
<comment type="caution">
    <text evidence="2">The sequence shown here is derived from an EMBL/GenBank/DDBJ whole genome shotgun (WGS) entry which is preliminary data.</text>
</comment>
<dbReference type="Proteomes" id="UP001283361">
    <property type="component" value="Unassembled WGS sequence"/>
</dbReference>
<evidence type="ECO:0000313" key="3">
    <source>
        <dbReference type="Proteomes" id="UP001283361"/>
    </source>
</evidence>
<sequence>MRWVRVSSLSESSAGVVRGGSSGDLHYRVMGWVSVSSLSEPSAGAVGLEAQVSEIERKKTKSQENSLRLFLERVDFSHPSQEAAISSVDFQSGELAEPSHSLLSHRNSRLGSTSRPGSSNGFI</sequence>
<protein>
    <submittedName>
        <fullName evidence="2">Uncharacterized protein</fullName>
    </submittedName>
</protein>
<evidence type="ECO:0000313" key="2">
    <source>
        <dbReference type="EMBL" id="KAK3788595.1"/>
    </source>
</evidence>
<organism evidence="2 3">
    <name type="scientific">Elysia crispata</name>
    <name type="common">lettuce slug</name>
    <dbReference type="NCBI Taxonomy" id="231223"/>
    <lineage>
        <taxon>Eukaryota</taxon>
        <taxon>Metazoa</taxon>
        <taxon>Spiralia</taxon>
        <taxon>Lophotrochozoa</taxon>
        <taxon>Mollusca</taxon>
        <taxon>Gastropoda</taxon>
        <taxon>Heterobranchia</taxon>
        <taxon>Euthyneura</taxon>
        <taxon>Panpulmonata</taxon>
        <taxon>Sacoglossa</taxon>
        <taxon>Placobranchoidea</taxon>
        <taxon>Plakobranchidae</taxon>
        <taxon>Elysia</taxon>
    </lineage>
</organism>
<dbReference type="EMBL" id="JAWDGP010001753">
    <property type="protein sequence ID" value="KAK3788595.1"/>
    <property type="molecule type" value="Genomic_DNA"/>
</dbReference>
<gene>
    <name evidence="2" type="ORF">RRG08_031251</name>
</gene>
<feature type="compositionally biased region" description="Low complexity" evidence="1">
    <location>
        <begin position="99"/>
        <end position="112"/>
    </location>
</feature>
<keyword evidence="3" id="KW-1185">Reference proteome</keyword>
<name>A0AAE1E022_9GAST</name>